<keyword evidence="8" id="KW-0732">Signal</keyword>
<dbReference type="CDD" id="cd13653">
    <property type="entry name" value="PBP2_phosphate_like_1"/>
    <property type="match status" value="1"/>
</dbReference>
<dbReference type="Proteomes" id="UP000030643">
    <property type="component" value="Unassembled WGS sequence"/>
</dbReference>
<comment type="function">
    <text evidence="1">Part of the ABC transporter complex PstSACB involved in phosphate import.</text>
</comment>
<dbReference type="Gene3D" id="3.40.190.10">
    <property type="entry name" value="Periplasmic binding protein-like II"/>
    <property type="match status" value="2"/>
</dbReference>
<evidence type="ECO:0000256" key="4">
    <source>
        <dbReference type="ARBA" id="ARBA00011529"/>
    </source>
</evidence>
<dbReference type="PANTHER" id="PTHR30570">
    <property type="entry name" value="PERIPLASMIC PHOSPHATE BINDING COMPONENT OF PHOSPHATE ABC TRANSPORTER"/>
    <property type="match status" value="1"/>
</dbReference>
<keyword evidence="5 12" id="KW-0813">Transport</keyword>
<comment type="subcellular location">
    <subcellularLocation>
        <location evidence="2 12">Cell membrane</location>
        <topology evidence="2 12">Lipid-anchor</topology>
    </subcellularLocation>
</comment>
<name>A0A069CYE3_WEIOS</name>
<dbReference type="InterPro" id="IPR011862">
    <property type="entry name" value="Phos-bd"/>
</dbReference>
<keyword evidence="11 12" id="KW-0449">Lipoprotein</keyword>
<dbReference type="AlphaFoldDB" id="A0A069CYE3"/>
<accession>A0A069CYE3</accession>
<dbReference type="Pfam" id="PF12849">
    <property type="entry name" value="PBP_like_2"/>
    <property type="match status" value="1"/>
</dbReference>
<evidence type="ECO:0000256" key="6">
    <source>
        <dbReference type="ARBA" id="ARBA00022475"/>
    </source>
</evidence>
<evidence type="ECO:0000256" key="10">
    <source>
        <dbReference type="ARBA" id="ARBA00023139"/>
    </source>
</evidence>
<dbReference type="RefSeq" id="WP_027698261.1">
    <property type="nucleotide sequence ID" value="NZ_DF820484.1"/>
</dbReference>
<evidence type="ECO:0000256" key="11">
    <source>
        <dbReference type="ARBA" id="ARBA00023288"/>
    </source>
</evidence>
<dbReference type="EMBL" id="DF820484">
    <property type="protein sequence ID" value="GAK30121.1"/>
    <property type="molecule type" value="Genomic_DNA"/>
</dbReference>
<dbReference type="NCBIfam" id="TIGR02136">
    <property type="entry name" value="ptsS_2"/>
    <property type="match status" value="1"/>
</dbReference>
<evidence type="ECO:0000259" key="13">
    <source>
        <dbReference type="Pfam" id="PF12849"/>
    </source>
</evidence>
<keyword evidence="6 12" id="KW-1003">Cell membrane</keyword>
<evidence type="ECO:0000256" key="8">
    <source>
        <dbReference type="ARBA" id="ARBA00022729"/>
    </source>
</evidence>
<sequence>MLGKQALASGILMTTIIGTTFTLVAPAVNASTEVLAVGSTALQPLAEQAGTSFQATKTGVTVNVQGGGSGAGLSQVGSGGVTIGNSDIFAEQKAGVDSSKLKDNKVAVVGIAPVVNRDVKVNNLKASQLQAIFTGKITNWKQVGGQNQKIVLITRADGSGTRVTFDQAVMQGKNEAQAQSQDQNGAVQKIVAQTPGAISYLAFSYTKGSAAAGLKSLSIDKVKPNTANVTTNKWKIWAYEHMYTTSQPDKNTAAFIKYMKSPAVQKKLLGKLGYIQISQMHVEKDSSGKVTKLK</sequence>
<dbReference type="OrthoDB" id="9790048at2"/>
<evidence type="ECO:0000256" key="7">
    <source>
        <dbReference type="ARBA" id="ARBA00022592"/>
    </source>
</evidence>
<dbReference type="InterPro" id="IPR050811">
    <property type="entry name" value="Phosphate_ABC_transporter"/>
</dbReference>
<keyword evidence="15" id="KW-1185">Reference proteome</keyword>
<dbReference type="GO" id="GO:0005886">
    <property type="term" value="C:plasma membrane"/>
    <property type="evidence" value="ECO:0007669"/>
    <property type="project" value="UniProtKB-SubCell"/>
</dbReference>
<evidence type="ECO:0000256" key="2">
    <source>
        <dbReference type="ARBA" id="ARBA00004193"/>
    </source>
</evidence>
<organism evidence="14 15">
    <name type="scientific">Weissella oryzae (strain DSM 25784 / JCM 18191 / LMG 30913 / SG25)</name>
    <dbReference type="NCBI Taxonomy" id="1329250"/>
    <lineage>
        <taxon>Bacteria</taxon>
        <taxon>Bacillati</taxon>
        <taxon>Bacillota</taxon>
        <taxon>Bacilli</taxon>
        <taxon>Lactobacillales</taxon>
        <taxon>Lactobacillaceae</taxon>
        <taxon>Weissella</taxon>
    </lineage>
</organism>
<dbReference type="SUPFAM" id="SSF53850">
    <property type="entry name" value="Periplasmic binding protein-like II"/>
    <property type="match status" value="1"/>
</dbReference>
<dbReference type="STRING" id="1329250.WOSG25_012180"/>
<proteinExistence type="inferred from homology"/>
<dbReference type="GO" id="GO:0006817">
    <property type="term" value="P:phosphate ion transport"/>
    <property type="evidence" value="ECO:0007669"/>
    <property type="project" value="UniProtKB-UniRule"/>
</dbReference>
<evidence type="ECO:0000313" key="15">
    <source>
        <dbReference type="Proteomes" id="UP000030643"/>
    </source>
</evidence>
<keyword evidence="7 12" id="KW-0592">Phosphate transport</keyword>
<evidence type="ECO:0000256" key="5">
    <source>
        <dbReference type="ARBA" id="ARBA00022448"/>
    </source>
</evidence>
<evidence type="ECO:0000313" key="14">
    <source>
        <dbReference type="EMBL" id="GAK30121.1"/>
    </source>
</evidence>
<evidence type="ECO:0000256" key="12">
    <source>
        <dbReference type="RuleBase" id="RU367119"/>
    </source>
</evidence>
<protein>
    <recommendedName>
        <fullName evidence="12">Phosphate-binding protein</fullName>
    </recommendedName>
</protein>
<comment type="similarity">
    <text evidence="3 12">Belongs to the PstS family.</text>
</comment>
<dbReference type="InterPro" id="IPR024370">
    <property type="entry name" value="PBP_domain"/>
</dbReference>
<comment type="subunit">
    <text evidence="4 12">The complex is composed of two ATP-binding proteins (PstB), two transmembrane proteins (PstC and PstA) and a solute-binding protein (PstS).</text>
</comment>
<evidence type="ECO:0000256" key="3">
    <source>
        <dbReference type="ARBA" id="ARBA00008725"/>
    </source>
</evidence>
<keyword evidence="10 12" id="KW-0564">Palmitate</keyword>
<keyword evidence="9" id="KW-0472">Membrane</keyword>
<dbReference type="PANTHER" id="PTHR30570:SF4">
    <property type="entry name" value="PHOSPHATE-BINDING PROTEIN PSTS 1"/>
    <property type="match status" value="1"/>
</dbReference>
<evidence type="ECO:0000256" key="9">
    <source>
        <dbReference type="ARBA" id="ARBA00023136"/>
    </source>
</evidence>
<dbReference type="GO" id="GO:0042301">
    <property type="term" value="F:phosphate ion binding"/>
    <property type="evidence" value="ECO:0007669"/>
    <property type="project" value="UniProtKB-UniRule"/>
</dbReference>
<feature type="domain" description="PBP" evidence="13">
    <location>
        <begin position="30"/>
        <end position="261"/>
    </location>
</feature>
<evidence type="ECO:0000256" key="1">
    <source>
        <dbReference type="ARBA" id="ARBA00002841"/>
    </source>
</evidence>
<comment type="function">
    <text evidence="12">Involved in the system for phosphate transport across the cytoplasmic membrane.</text>
</comment>
<dbReference type="eggNOG" id="COG0226">
    <property type="taxonomic scope" value="Bacteria"/>
</dbReference>
<reference evidence="15" key="1">
    <citation type="journal article" date="2014" name="Genome Announc.">
        <title>Draft genome sequence of Weissella oryzae SG25T, isolated from fermented rice grains.</title>
        <authorList>
            <person name="Tanizawa Y."/>
            <person name="Fujisawa T."/>
            <person name="Mochizuki T."/>
            <person name="Kaminuma E."/>
            <person name="Suzuki Y."/>
            <person name="Nakamura Y."/>
            <person name="Tohno M."/>
        </authorList>
    </citation>
    <scope>NUCLEOTIDE SEQUENCE [LARGE SCALE GENOMIC DNA]</scope>
    <source>
        <strain evidence="15">DSM 25784 / JCM 18191 / LMG 30913 / SG25</strain>
    </source>
</reference>
<gene>
    <name evidence="14" type="primary">pstS</name>
    <name evidence="14" type="ORF">WOSG25_012180</name>
</gene>